<keyword evidence="1" id="KW-1133">Transmembrane helix</keyword>
<dbReference type="EMBL" id="JAXAVX010000012">
    <property type="protein sequence ID" value="MDX8153268.1"/>
    <property type="molecule type" value="Genomic_DNA"/>
</dbReference>
<feature type="transmembrane region" description="Helical" evidence="1">
    <location>
        <begin position="132"/>
        <end position="151"/>
    </location>
</feature>
<keyword evidence="1" id="KW-0812">Transmembrane</keyword>
<gene>
    <name evidence="2" type="ORF">SK069_16840</name>
</gene>
<feature type="transmembrane region" description="Helical" evidence="1">
    <location>
        <begin position="96"/>
        <end position="120"/>
    </location>
</feature>
<feature type="transmembrane region" description="Helical" evidence="1">
    <location>
        <begin position="204"/>
        <end position="229"/>
    </location>
</feature>
<reference evidence="2 3" key="1">
    <citation type="submission" date="2023-11" db="EMBL/GenBank/DDBJ databases">
        <authorList>
            <person name="Xu M."/>
            <person name="Jiang T."/>
        </authorList>
    </citation>
    <scope>NUCLEOTIDE SEQUENCE [LARGE SCALE GENOMIC DNA]</scope>
    <source>
        <strain evidence="2 3">SD</strain>
    </source>
</reference>
<organism evidence="2 3">
    <name type="scientific">Patulibacter brassicae</name>
    <dbReference type="NCBI Taxonomy" id="1705717"/>
    <lineage>
        <taxon>Bacteria</taxon>
        <taxon>Bacillati</taxon>
        <taxon>Actinomycetota</taxon>
        <taxon>Thermoleophilia</taxon>
        <taxon>Solirubrobacterales</taxon>
        <taxon>Patulibacteraceae</taxon>
        <taxon>Patulibacter</taxon>
    </lineage>
</organism>
<accession>A0ABU4VN45</accession>
<dbReference type="RefSeq" id="WP_319955417.1">
    <property type="nucleotide sequence ID" value="NZ_JAXAVX010000012.1"/>
</dbReference>
<keyword evidence="1" id="KW-0472">Membrane</keyword>
<feature type="transmembrane region" description="Helical" evidence="1">
    <location>
        <begin position="57"/>
        <end position="76"/>
    </location>
</feature>
<comment type="caution">
    <text evidence="2">The sequence shown here is derived from an EMBL/GenBank/DDBJ whole genome shotgun (WGS) entry which is preliminary data.</text>
</comment>
<evidence type="ECO:0000313" key="2">
    <source>
        <dbReference type="EMBL" id="MDX8153268.1"/>
    </source>
</evidence>
<feature type="transmembrane region" description="Helical" evidence="1">
    <location>
        <begin position="235"/>
        <end position="255"/>
    </location>
</feature>
<feature type="transmembrane region" description="Helical" evidence="1">
    <location>
        <begin position="171"/>
        <end position="192"/>
    </location>
</feature>
<feature type="transmembrane region" description="Helical" evidence="1">
    <location>
        <begin position="28"/>
        <end position="48"/>
    </location>
</feature>
<keyword evidence="3" id="KW-1185">Reference proteome</keyword>
<dbReference type="Proteomes" id="UP001277761">
    <property type="component" value="Unassembled WGS sequence"/>
</dbReference>
<evidence type="ECO:0008006" key="4">
    <source>
        <dbReference type="Google" id="ProtNLM"/>
    </source>
</evidence>
<evidence type="ECO:0000256" key="1">
    <source>
        <dbReference type="SAM" id="Phobius"/>
    </source>
</evidence>
<proteinExistence type="predicted"/>
<name>A0ABU4VN45_9ACTN</name>
<evidence type="ECO:0000313" key="3">
    <source>
        <dbReference type="Proteomes" id="UP001277761"/>
    </source>
</evidence>
<protein>
    <recommendedName>
        <fullName evidence="4">Carotenoid biosynthesis protein</fullName>
    </recommendedName>
</protein>
<sequence length="317" mass="35507">MEPGYTPAPGYGELLGHPSPNVASDFDAWFFLFWAGLLVVVIALPWAIRAAFKHRDYLPLLMLGAGLLTSLGEPMLDLVGHLRWSENLHGPAFTNFGIPVPLLIPPCYALFMGLEAYWIWSVIQRGINMKGIMLMFAACGLSDAIMEHPGVMMGVYEYYGQQPLEFYKFPFYWSFTNGAAIFTIAVILHHVWPHIKDRGWMRLWVLPIGIIGTTAGEFGTGFPVFLAINADIPTWLQWSIGSLTVPLSIAWVYALGQTVISKDSSIPWTFWGLFKSRFMLPKQREAYIAGIGGAQAAEEFANRERSATRDDRPLTRT</sequence>